<dbReference type="AlphaFoldDB" id="A0A1G6PL01"/>
<dbReference type="EMBL" id="FMYQ01000010">
    <property type="protein sequence ID" value="SDC80880.1"/>
    <property type="molecule type" value="Genomic_DNA"/>
</dbReference>
<evidence type="ECO:0000256" key="1">
    <source>
        <dbReference type="ARBA" id="ARBA00009437"/>
    </source>
</evidence>
<keyword evidence="3 6" id="KW-0238">DNA-binding</keyword>
<dbReference type="InterPro" id="IPR000847">
    <property type="entry name" value="LysR_HTH_N"/>
</dbReference>
<gene>
    <name evidence="6" type="ORF">SAMN05421548_110188</name>
</gene>
<evidence type="ECO:0000256" key="4">
    <source>
        <dbReference type="ARBA" id="ARBA00023163"/>
    </source>
</evidence>
<protein>
    <submittedName>
        <fullName evidence="6">DNA-binding transcriptional regulator, LysR family</fullName>
    </submittedName>
</protein>
<dbReference type="InterPro" id="IPR005119">
    <property type="entry name" value="LysR_subst-bd"/>
</dbReference>
<dbReference type="InterPro" id="IPR050950">
    <property type="entry name" value="HTH-type_LysR_regulators"/>
</dbReference>
<dbReference type="Pfam" id="PF03466">
    <property type="entry name" value="LysR_substrate"/>
    <property type="match status" value="1"/>
</dbReference>
<keyword evidence="7" id="KW-1185">Reference proteome</keyword>
<keyword evidence="4" id="KW-0804">Transcription</keyword>
<dbReference type="PROSITE" id="PS50931">
    <property type="entry name" value="HTH_LYSR"/>
    <property type="match status" value="1"/>
</dbReference>
<evidence type="ECO:0000313" key="7">
    <source>
        <dbReference type="Proteomes" id="UP000198908"/>
    </source>
</evidence>
<keyword evidence="2" id="KW-0805">Transcription regulation</keyword>
<sequence>MSLTLSQLRVFVAVAGHGSVRAASRALGMAQSGVTQQLQNLEAALGGPLLTRTNRGVTLTALGQRLLVRAASILGECERASEEARQLRGDYAGEVAFGMTTDPLMDTLVPVLGEYGARFARVALRLRTGTSRMMISWIREGTLDFALALVSDQTDTTDLSVTELYPSNPVVICRRGHPKAGARSLRTLAHCGWLATRSPNILDPYASSRLTTFFTDHGLPPPHIVATVEGLFETLHWVSETDCLALESSAIATRGPFADRLACIRIAERPAAQRVCLLQRAAVPLTPAAQELATMLASYARTTRLPGARAGRAPR</sequence>
<dbReference type="GO" id="GO:0005829">
    <property type="term" value="C:cytosol"/>
    <property type="evidence" value="ECO:0007669"/>
    <property type="project" value="TreeGrafter"/>
</dbReference>
<dbReference type="InterPro" id="IPR036390">
    <property type="entry name" value="WH_DNA-bd_sf"/>
</dbReference>
<feature type="domain" description="HTH lysR-type" evidence="5">
    <location>
        <begin position="3"/>
        <end position="60"/>
    </location>
</feature>
<dbReference type="GO" id="GO:0003700">
    <property type="term" value="F:DNA-binding transcription factor activity"/>
    <property type="evidence" value="ECO:0007669"/>
    <property type="project" value="InterPro"/>
</dbReference>
<evidence type="ECO:0000256" key="2">
    <source>
        <dbReference type="ARBA" id="ARBA00023015"/>
    </source>
</evidence>
<dbReference type="RefSeq" id="WP_091997245.1">
    <property type="nucleotide sequence ID" value="NZ_FMYQ01000010.1"/>
</dbReference>
<dbReference type="STRING" id="416944.SAMN05421548_110188"/>
<evidence type="ECO:0000313" key="6">
    <source>
        <dbReference type="EMBL" id="SDC80880.1"/>
    </source>
</evidence>
<dbReference type="OrthoDB" id="8524600at2"/>
<dbReference type="FunFam" id="1.10.10.10:FF:000001">
    <property type="entry name" value="LysR family transcriptional regulator"/>
    <property type="match status" value="1"/>
</dbReference>
<dbReference type="InterPro" id="IPR036388">
    <property type="entry name" value="WH-like_DNA-bd_sf"/>
</dbReference>
<dbReference type="Proteomes" id="UP000198908">
    <property type="component" value="Unassembled WGS sequence"/>
</dbReference>
<dbReference type="Gene3D" id="3.40.190.290">
    <property type="match status" value="1"/>
</dbReference>
<name>A0A1G6PL01_9BURK</name>
<comment type="similarity">
    <text evidence="1">Belongs to the LysR transcriptional regulatory family.</text>
</comment>
<dbReference type="PANTHER" id="PTHR30419:SF30">
    <property type="entry name" value="LYSR FAMILY TRANSCRIPTIONAL REGULATOR"/>
    <property type="match status" value="1"/>
</dbReference>
<evidence type="ECO:0000259" key="5">
    <source>
        <dbReference type="PROSITE" id="PS50931"/>
    </source>
</evidence>
<evidence type="ECO:0000256" key="3">
    <source>
        <dbReference type="ARBA" id="ARBA00023125"/>
    </source>
</evidence>
<dbReference type="SUPFAM" id="SSF46785">
    <property type="entry name" value="Winged helix' DNA-binding domain"/>
    <property type="match status" value="1"/>
</dbReference>
<dbReference type="GO" id="GO:0003677">
    <property type="term" value="F:DNA binding"/>
    <property type="evidence" value="ECO:0007669"/>
    <property type="project" value="UniProtKB-KW"/>
</dbReference>
<dbReference type="SUPFAM" id="SSF53850">
    <property type="entry name" value="Periplasmic binding protein-like II"/>
    <property type="match status" value="1"/>
</dbReference>
<dbReference type="Gene3D" id="1.10.10.10">
    <property type="entry name" value="Winged helix-like DNA-binding domain superfamily/Winged helix DNA-binding domain"/>
    <property type="match status" value="1"/>
</dbReference>
<organism evidence="6 7">
    <name type="scientific">Paraburkholderia lycopersici</name>
    <dbReference type="NCBI Taxonomy" id="416944"/>
    <lineage>
        <taxon>Bacteria</taxon>
        <taxon>Pseudomonadati</taxon>
        <taxon>Pseudomonadota</taxon>
        <taxon>Betaproteobacteria</taxon>
        <taxon>Burkholderiales</taxon>
        <taxon>Burkholderiaceae</taxon>
        <taxon>Paraburkholderia</taxon>
    </lineage>
</organism>
<dbReference type="Pfam" id="PF00126">
    <property type="entry name" value="HTH_1"/>
    <property type="match status" value="1"/>
</dbReference>
<proteinExistence type="inferred from homology"/>
<accession>A0A1G6PL01</accession>
<dbReference type="PANTHER" id="PTHR30419">
    <property type="entry name" value="HTH-TYPE TRANSCRIPTIONAL REGULATOR YBHD"/>
    <property type="match status" value="1"/>
</dbReference>
<reference evidence="7" key="1">
    <citation type="submission" date="2016-09" db="EMBL/GenBank/DDBJ databases">
        <authorList>
            <person name="Varghese N."/>
            <person name="Submissions S."/>
        </authorList>
    </citation>
    <scope>NUCLEOTIDE SEQUENCE [LARGE SCALE GENOMIC DNA]</scope>
    <source>
        <strain evidence="7">TNe-862</strain>
    </source>
</reference>